<evidence type="ECO:0000313" key="4">
    <source>
        <dbReference type="EMBL" id="ETD68415.1"/>
    </source>
</evidence>
<dbReference type="EMBL" id="AYSV01000106">
    <property type="protein sequence ID" value="ETD68415.1"/>
    <property type="molecule type" value="Genomic_DNA"/>
</dbReference>
<evidence type="ECO:0000256" key="1">
    <source>
        <dbReference type="ARBA" id="ARBA00005558"/>
    </source>
</evidence>
<dbReference type="InterPro" id="IPR017847">
    <property type="entry name" value="T6SS_RhsGE_Vgr_subset"/>
</dbReference>
<proteinExistence type="inferred from homology"/>
<dbReference type="Pfam" id="PF05954">
    <property type="entry name" value="Phage_GPD"/>
    <property type="match status" value="1"/>
</dbReference>
<dbReference type="Gene3D" id="2.30.110.50">
    <property type="match status" value="1"/>
</dbReference>
<dbReference type="InterPro" id="IPR037026">
    <property type="entry name" value="Vgr_OB-fold_dom_sf"/>
</dbReference>
<sequence length="812" mass="90796">MDIPASLGFNRPIVAHTALPGVLFFLSLKGKEGLSTLFEFEVELVAKTSTLDIHSLIGSKISIQIEQYHKIPRFLNGRIFKLELVGREMPNSQYYIYKATVRPQIWALTKDKSYKIYQHKTVPDILKDVFDRYGIEADLRLFNSHREWEYCVQYDESTFNFVSRLMEHEGLYYWFEHKKGHHVMVVTDDLAAHKSYPMYDVFKYNDQQSHVESNEEIVTKWQRSSDTQPSLYSTVDYDFRKPSVSLDAMAQGDKHGEQDTIEVYEWIGGYQELDHGDSYSALRLQEYAYLKEIATATTTVRSVVPGYTFRLRNHPFVKENKKYLILSAKHDMAVAGYSTGTDRKDKFVTTFSCFPANIQFRAERNTPKPKTYGPQTAKVVGPAGQEIYTDKYGRVKVQFHWDRDGKSDENSSCWIRVSSPWAGGGFGGLQLPRINDEVVVDFIGGNPDRPIILGRVYNENNMPPVNLPAEANISGFRTQSVYGDSSTENHMLFIDQLGKELVDLRAQYDMIVNVLNDLTITVGNNRTETIGANLKTTVGATEERTVQSTRTTTINGLETGNYTASRVQTITGTQDTEVTSNDTFKVGGNQKTTIDGNHEETITGNDTIKVTGARDETVTAGVTETYNTKYTQTINGPTTRTITGTVTDTTTGAVTDTITGNVTSTINGSLTDHVTGTSTRNYDGAITDTLGANWDVTAAGNINYTGTAGIKAESPASITVKTPHFIVDSDNFEHLQAVHSQQSQSAFQTFLDIMHFEAISYKTTIFTSTIYGVKIDAGGYKSDFGGAKIDWDYLYTAIGCFALDVKAFFCRS</sequence>
<dbReference type="Proteomes" id="UP000018766">
    <property type="component" value="Unassembled WGS sequence"/>
</dbReference>
<dbReference type="InterPro" id="IPR006533">
    <property type="entry name" value="T6SS_Vgr_RhsGE"/>
</dbReference>
<dbReference type="OrthoDB" id="1907165at2"/>
<reference evidence="4 5" key="1">
    <citation type="submission" date="2013-11" db="EMBL/GenBank/DDBJ databases">
        <title>Genomic analysis of Pelistega sp. HM-7.</title>
        <authorList>
            <person name="Kumbhare S.V."/>
            <person name="Shetty S.A."/>
            <person name="Sharma O."/>
            <person name="Dhotre D.P."/>
        </authorList>
    </citation>
    <scope>NUCLEOTIDE SEQUENCE [LARGE SCALE GENOMIC DNA]</scope>
    <source>
        <strain evidence="4 5">HM-7</strain>
    </source>
</reference>
<dbReference type="SUPFAM" id="SSF69255">
    <property type="entry name" value="gp5 N-terminal domain-like"/>
    <property type="match status" value="1"/>
</dbReference>
<comment type="caution">
    <text evidence="4">The sequence shown here is derived from an EMBL/GenBank/DDBJ whole genome shotgun (WGS) entry which is preliminary data.</text>
</comment>
<dbReference type="AlphaFoldDB" id="V8FW77"/>
<dbReference type="Gene3D" id="4.10.220.110">
    <property type="match status" value="1"/>
</dbReference>
<dbReference type="InterPro" id="IPR006531">
    <property type="entry name" value="Gp5/Vgr_OB"/>
</dbReference>
<dbReference type="PATRIC" id="fig|1414851.3.peg.2131"/>
<name>V8FW77_9BURK</name>
<dbReference type="InterPro" id="IPR054030">
    <property type="entry name" value="Gp5_Vgr_C"/>
</dbReference>
<feature type="domain" description="Gp5/Type VI secretion system Vgr protein OB-fold" evidence="2">
    <location>
        <begin position="389"/>
        <end position="457"/>
    </location>
</feature>
<dbReference type="Gene3D" id="3.55.50.10">
    <property type="entry name" value="Baseplate protein-like domains"/>
    <property type="match status" value="1"/>
</dbReference>
<dbReference type="Gene3D" id="2.40.50.230">
    <property type="entry name" value="Gp5 N-terminal domain"/>
    <property type="match status" value="1"/>
</dbReference>
<dbReference type="Pfam" id="PF04717">
    <property type="entry name" value="Phage_base_V"/>
    <property type="match status" value="1"/>
</dbReference>
<dbReference type="SUPFAM" id="SSF69279">
    <property type="entry name" value="Phage tail proteins"/>
    <property type="match status" value="2"/>
</dbReference>
<dbReference type="Pfam" id="PF22178">
    <property type="entry name" value="Gp5_trimer_C"/>
    <property type="match status" value="1"/>
</dbReference>
<protein>
    <submittedName>
        <fullName evidence="4">Type IV secretion protein Rhs</fullName>
    </submittedName>
</protein>
<feature type="domain" description="Gp5/Type VI secretion system Vgr C-terminal trimerisation" evidence="3">
    <location>
        <begin position="474"/>
        <end position="582"/>
    </location>
</feature>
<organism evidence="4 5">
    <name type="scientific">Pelistega indica</name>
    <dbReference type="NCBI Taxonomy" id="1414851"/>
    <lineage>
        <taxon>Bacteria</taxon>
        <taxon>Pseudomonadati</taxon>
        <taxon>Pseudomonadota</taxon>
        <taxon>Betaproteobacteria</taxon>
        <taxon>Burkholderiales</taxon>
        <taxon>Alcaligenaceae</taxon>
        <taxon>Pelistega</taxon>
    </lineage>
</organism>
<keyword evidence="5" id="KW-1185">Reference proteome</keyword>
<evidence type="ECO:0000259" key="2">
    <source>
        <dbReference type="Pfam" id="PF04717"/>
    </source>
</evidence>
<evidence type="ECO:0000313" key="5">
    <source>
        <dbReference type="Proteomes" id="UP000018766"/>
    </source>
</evidence>
<dbReference type="NCBIfam" id="TIGR01646">
    <property type="entry name" value="vgr_GE"/>
    <property type="match status" value="1"/>
</dbReference>
<evidence type="ECO:0000259" key="3">
    <source>
        <dbReference type="Pfam" id="PF22178"/>
    </source>
</evidence>
<dbReference type="RefSeq" id="WP_023952325.1">
    <property type="nucleotide sequence ID" value="NZ_AYSV01000106.1"/>
</dbReference>
<gene>
    <name evidence="4" type="ORF">V757_10200</name>
</gene>
<accession>V8FW77</accession>
<comment type="similarity">
    <text evidence="1">Belongs to the VgrG protein family.</text>
</comment>
<dbReference type="NCBIfam" id="TIGR03361">
    <property type="entry name" value="VI_Rhs_Vgr"/>
    <property type="match status" value="1"/>
</dbReference>
<dbReference type="SUPFAM" id="SSF69349">
    <property type="entry name" value="Phage fibre proteins"/>
    <property type="match status" value="2"/>
</dbReference>